<evidence type="ECO:0000256" key="1">
    <source>
        <dbReference type="PROSITE-ProRule" id="PRU00339"/>
    </source>
</evidence>
<dbReference type="OrthoDB" id="438641at2759"/>
<dbReference type="InterPro" id="IPR046341">
    <property type="entry name" value="SET_dom_sf"/>
</dbReference>
<dbReference type="CDD" id="cd20071">
    <property type="entry name" value="SET_SMYD"/>
    <property type="match status" value="1"/>
</dbReference>
<evidence type="ECO:0000313" key="4">
    <source>
        <dbReference type="Proteomes" id="UP000695562"/>
    </source>
</evidence>
<dbReference type="SUPFAM" id="SSF48452">
    <property type="entry name" value="TPR-like"/>
    <property type="match status" value="1"/>
</dbReference>
<dbReference type="SUPFAM" id="SSF144232">
    <property type="entry name" value="HIT/MYND zinc finger-like"/>
    <property type="match status" value="1"/>
</dbReference>
<accession>A0A8J4Q781</accession>
<dbReference type="SMART" id="SM00317">
    <property type="entry name" value="SET"/>
    <property type="match status" value="1"/>
</dbReference>
<dbReference type="Gene3D" id="2.170.270.10">
    <property type="entry name" value="SET domain"/>
    <property type="match status" value="1"/>
</dbReference>
<dbReference type="Gene3D" id="1.25.40.10">
    <property type="entry name" value="Tetratricopeptide repeat domain"/>
    <property type="match status" value="1"/>
</dbReference>
<dbReference type="InterPro" id="IPR019734">
    <property type="entry name" value="TPR_rpt"/>
</dbReference>
<keyword evidence="4" id="KW-1185">Reference proteome</keyword>
<dbReference type="SUPFAM" id="SSF82199">
    <property type="entry name" value="SET domain"/>
    <property type="match status" value="1"/>
</dbReference>
<name>A0A8J4Q781_9MYCE</name>
<sequence>MIRGNKIIRLLVNNSKTRCLSKRGYCTVDGLLDIGSSKDDSRKFIRSKEERQKEAQEFAQAIPSPEELKKKTDFTSPKLDDDVAYAYDKAYDDFHAGRYESALKRYYWILSKLPFDCTARLQRASVYEHMGKVDDAIADCNVVLKISNDGEQVAEAYTIKGVCLARKEKYTEAIIAYERSLMLLNNDNVRELKRMAENMLNPSKIVVPKYQDDYEFFDQLSSRLLGNAVIKTSPLHGRGIFATKDIDAEELVFETSSFLSLPVNLSTNRFNTSDTQHCHNCHLSFTPLELEDKSIEKSIEFKKISEMINRMTNLPLGTIEPHSCPGCQEAKFCSVECYHEGLFKHSNICKKKHSHNDLLNKYNYECSKLSDEDRPIYLMMLKMFSLEFNAGDTTDPLRPMELDPFVKRLVYVNNKTDDNTGSAALSRRDQTFFKLLKDIFSNRQISIDMFVRVKSIIALNNVVFPTNRVRVLSEKAPYTDVGYSFDFEEMQSQSLFGLIEHSCFINHSCEPNLFIATPVVNDKSIRFCSSRPIKKGEELFISYIEAEDMSFNDRHKLLKETYGFQCKCSACLSKSSTTSSIL</sequence>
<feature type="domain" description="SET" evidence="2">
    <location>
        <begin position="225"/>
        <end position="544"/>
    </location>
</feature>
<dbReference type="InterPro" id="IPR001214">
    <property type="entry name" value="SET_dom"/>
</dbReference>
<protein>
    <recommendedName>
        <fullName evidence="2">SET domain-containing protein</fullName>
    </recommendedName>
</protein>
<dbReference type="PANTHER" id="PTHR42993">
    <property type="entry name" value="MAOC-LIKE DEHYDRATASE DOMAIN-CONTAINING PROTEIN"/>
    <property type="match status" value="1"/>
</dbReference>
<comment type="caution">
    <text evidence="3">The sequence shown here is derived from an EMBL/GenBank/DDBJ whole genome shotgun (WGS) entry which is preliminary data.</text>
</comment>
<dbReference type="PANTHER" id="PTHR42993:SF1">
    <property type="entry name" value="MAOC-LIKE DEHYDRATASE DOMAIN-CONTAINING PROTEIN"/>
    <property type="match status" value="1"/>
</dbReference>
<dbReference type="Pfam" id="PF13432">
    <property type="entry name" value="TPR_16"/>
    <property type="match status" value="1"/>
</dbReference>
<evidence type="ECO:0000259" key="2">
    <source>
        <dbReference type="PROSITE" id="PS50280"/>
    </source>
</evidence>
<dbReference type="EMBL" id="AJWJ01000093">
    <property type="protein sequence ID" value="KAF2075596.1"/>
    <property type="molecule type" value="Genomic_DNA"/>
</dbReference>
<keyword evidence="1" id="KW-0802">TPR repeat</keyword>
<evidence type="ECO:0000313" key="3">
    <source>
        <dbReference type="EMBL" id="KAF2075596.1"/>
    </source>
</evidence>
<dbReference type="Proteomes" id="UP000695562">
    <property type="component" value="Unassembled WGS sequence"/>
</dbReference>
<dbReference type="InterPro" id="IPR011990">
    <property type="entry name" value="TPR-like_helical_dom_sf"/>
</dbReference>
<dbReference type="SMART" id="SM00028">
    <property type="entry name" value="TPR"/>
    <property type="match status" value="2"/>
</dbReference>
<proteinExistence type="predicted"/>
<dbReference type="PROSITE" id="PS50280">
    <property type="entry name" value="SET"/>
    <property type="match status" value="1"/>
</dbReference>
<organism evidence="3 4">
    <name type="scientific">Polysphondylium violaceum</name>
    <dbReference type="NCBI Taxonomy" id="133409"/>
    <lineage>
        <taxon>Eukaryota</taxon>
        <taxon>Amoebozoa</taxon>
        <taxon>Evosea</taxon>
        <taxon>Eumycetozoa</taxon>
        <taxon>Dictyostelia</taxon>
        <taxon>Dictyosteliales</taxon>
        <taxon>Dictyosteliaceae</taxon>
        <taxon>Polysphondylium</taxon>
    </lineage>
</organism>
<feature type="repeat" description="TPR" evidence="1">
    <location>
        <begin position="154"/>
        <end position="187"/>
    </location>
</feature>
<dbReference type="PROSITE" id="PS50005">
    <property type="entry name" value="TPR"/>
    <property type="match status" value="1"/>
</dbReference>
<dbReference type="AlphaFoldDB" id="A0A8J4Q781"/>
<dbReference type="Gene3D" id="6.10.140.2220">
    <property type="match status" value="1"/>
</dbReference>
<gene>
    <name evidence="3" type="ORF">CYY_003101</name>
</gene>
<dbReference type="Pfam" id="PF00856">
    <property type="entry name" value="SET"/>
    <property type="match status" value="1"/>
</dbReference>
<reference evidence="3" key="1">
    <citation type="submission" date="2020-01" db="EMBL/GenBank/DDBJ databases">
        <title>Development of genomics and gene disruption for Polysphondylium violaceum indicates a role for the polyketide synthase stlB in stalk morphogenesis.</title>
        <authorList>
            <person name="Narita B."/>
            <person name="Kawabe Y."/>
            <person name="Kin K."/>
            <person name="Saito T."/>
            <person name="Gibbs R."/>
            <person name="Kuspa A."/>
            <person name="Muzny D."/>
            <person name="Queller D."/>
            <person name="Richards S."/>
            <person name="Strassman J."/>
            <person name="Sucgang R."/>
            <person name="Worley K."/>
            <person name="Schaap P."/>
        </authorList>
    </citation>
    <scope>NUCLEOTIDE SEQUENCE</scope>
    <source>
        <strain evidence="3">QSvi11</strain>
    </source>
</reference>